<keyword evidence="2" id="KW-0238">DNA-binding</keyword>
<dbReference type="PANTHER" id="PTHR47894:SF4">
    <property type="entry name" value="HTH-TYPE TRANSCRIPTIONAL REGULATOR GADX"/>
    <property type="match status" value="1"/>
</dbReference>
<gene>
    <name evidence="5" type="ORF">GV829_12950</name>
</gene>
<keyword evidence="6" id="KW-1185">Reference proteome</keyword>
<evidence type="ECO:0000256" key="1">
    <source>
        <dbReference type="ARBA" id="ARBA00023015"/>
    </source>
</evidence>
<evidence type="ECO:0000313" key="5">
    <source>
        <dbReference type="EMBL" id="QJQ33231.1"/>
    </source>
</evidence>
<dbReference type="GO" id="GO:0003700">
    <property type="term" value="F:DNA-binding transcription factor activity"/>
    <property type="evidence" value="ECO:0007669"/>
    <property type="project" value="InterPro"/>
</dbReference>
<proteinExistence type="predicted"/>
<dbReference type="InterPro" id="IPR018060">
    <property type="entry name" value="HTH_AraC"/>
</dbReference>
<dbReference type="Gene3D" id="1.10.10.60">
    <property type="entry name" value="Homeodomain-like"/>
    <property type="match status" value="1"/>
</dbReference>
<feature type="domain" description="HTH araC/xylS-type" evidence="4">
    <location>
        <begin position="239"/>
        <end position="337"/>
    </location>
</feature>
<evidence type="ECO:0000256" key="3">
    <source>
        <dbReference type="ARBA" id="ARBA00023163"/>
    </source>
</evidence>
<dbReference type="Proteomes" id="UP000503018">
    <property type="component" value="Chromosome"/>
</dbReference>
<organism evidence="5 6">
    <name type="scientific">Sphingomonas lacunae</name>
    <dbReference type="NCBI Taxonomy" id="2698828"/>
    <lineage>
        <taxon>Bacteria</taxon>
        <taxon>Pseudomonadati</taxon>
        <taxon>Pseudomonadota</taxon>
        <taxon>Alphaproteobacteria</taxon>
        <taxon>Sphingomonadales</taxon>
        <taxon>Sphingomonadaceae</taxon>
        <taxon>Sphingomonas</taxon>
    </lineage>
</organism>
<dbReference type="Pfam" id="PF12833">
    <property type="entry name" value="HTH_18"/>
    <property type="match status" value="1"/>
</dbReference>
<dbReference type="PROSITE" id="PS01124">
    <property type="entry name" value="HTH_ARAC_FAMILY_2"/>
    <property type="match status" value="1"/>
</dbReference>
<evidence type="ECO:0000259" key="4">
    <source>
        <dbReference type="PROSITE" id="PS01124"/>
    </source>
</evidence>
<dbReference type="RefSeq" id="WP_169947282.1">
    <property type="nucleotide sequence ID" value="NZ_CP053015.1"/>
</dbReference>
<dbReference type="EMBL" id="CP053015">
    <property type="protein sequence ID" value="QJQ33231.1"/>
    <property type="molecule type" value="Genomic_DNA"/>
</dbReference>
<evidence type="ECO:0000256" key="2">
    <source>
        <dbReference type="ARBA" id="ARBA00023125"/>
    </source>
</evidence>
<dbReference type="Pfam" id="PF12625">
    <property type="entry name" value="Arabinose_bd"/>
    <property type="match status" value="1"/>
</dbReference>
<keyword evidence="1" id="KW-0805">Transcription regulation</keyword>
<dbReference type="GO" id="GO:0005829">
    <property type="term" value="C:cytosol"/>
    <property type="evidence" value="ECO:0007669"/>
    <property type="project" value="TreeGrafter"/>
</dbReference>
<protein>
    <submittedName>
        <fullName evidence="5">Helix-turn-helix domain-containing protein</fullName>
    </submittedName>
</protein>
<sequence>MERALQRMSALVGLPALLAEHGVPLASVTDGLDLPPDCFGNPDARIAYGTASRLLTRAAELTGCAHFGLLLGLRHDHRIMGEAGQWMMAAPTLGAALAGFIAIQPTATRGGVAYLNRYGNDIILGYGTVDRFNLLATQQLGSVLAVGLNMVRNLTGGRAQPLEMIFAFRPPANPVLWSRLLGVPTRFNQPENGIILPRSAMLLPVVAGDCSKGADAGRLASLQRQAAKGMPPPPASMTFDVIRALRVGILTGEVTATRTAGRLGLHPKAMARGLSAEGARYQTLLDHVRSTTAQQLLSVTDLPVADIALSLGYANHAGFVPAFRRWTGQSPSEWRKRQQAR</sequence>
<dbReference type="AlphaFoldDB" id="A0A6M4B1F1"/>
<dbReference type="GO" id="GO:0000976">
    <property type="term" value="F:transcription cis-regulatory region binding"/>
    <property type="evidence" value="ECO:0007669"/>
    <property type="project" value="TreeGrafter"/>
</dbReference>
<name>A0A6M4B1F1_9SPHN</name>
<keyword evidence="3" id="KW-0804">Transcription</keyword>
<dbReference type="InterPro" id="IPR032687">
    <property type="entry name" value="AraC-type_N"/>
</dbReference>
<dbReference type="SUPFAM" id="SSF46689">
    <property type="entry name" value="Homeodomain-like"/>
    <property type="match status" value="1"/>
</dbReference>
<dbReference type="PRINTS" id="PR00032">
    <property type="entry name" value="HTHARAC"/>
</dbReference>
<evidence type="ECO:0000313" key="6">
    <source>
        <dbReference type="Proteomes" id="UP000503018"/>
    </source>
</evidence>
<dbReference type="SMART" id="SM00342">
    <property type="entry name" value="HTH_ARAC"/>
    <property type="match status" value="1"/>
</dbReference>
<reference evidence="5 6" key="1">
    <citation type="submission" date="2020-01" db="EMBL/GenBank/DDBJ databases">
        <title>Sphingomonas sp. strain CSW-10.</title>
        <authorList>
            <person name="Chen W.-M."/>
        </authorList>
    </citation>
    <scope>NUCLEOTIDE SEQUENCE [LARGE SCALE GENOMIC DNA]</scope>
    <source>
        <strain evidence="5 6">CSW-10</strain>
    </source>
</reference>
<dbReference type="KEGG" id="slan:GV829_12950"/>
<dbReference type="InterPro" id="IPR020449">
    <property type="entry name" value="Tscrpt_reg_AraC-type_HTH"/>
</dbReference>
<accession>A0A6M4B1F1</accession>
<dbReference type="InterPro" id="IPR009057">
    <property type="entry name" value="Homeodomain-like_sf"/>
</dbReference>
<dbReference type="PANTHER" id="PTHR47894">
    <property type="entry name" value="HTH-TYPE TRANSCRIPTIONAL REGULATOR GADX"/>
    <property type="match status" value="1"/>
</dbReference>